<feature type="domain" description="DUF1206" evidence="2">
    <location>
        <begin position="110"/>
        <end position="176"/>
    </location>
</feature>
<dbReference type="Pfam" id="PF06724">
    <property type="entry name" value="DUF1206"/>
    <property type="match status" value="3"/>
</dbReference>
<feature type="domain" description="DUF1206" evidence="2">
    <location>
        <begin position="197"/>
        <end position="263"/>
    </location>
</feature>
<sequence>MDHQDVKQAASNASDHPALEAAARVGYATSGLLHLLIGWITLQVAFGGGGGGKNADQSGALASLAGNGAGKAALWVGVVGFLGLAIWQVADAVVGHPGDDKDAWGGRAKAGGKAVVYLALAWSAFQFARGKSSNSRSQSVDFTAKLLDKPGGRALVVVIGLAIVGIGVYHVYKGAKKKFLQDLQDHPGTWATRAGQVGYIAKGVALVIVGFLFCAAGVHKQAKEASGLDGALKSLRDQPFGPALLVVMAIGFAAFGLYSFSRAKHAKV</sequence>
<dbReference type="Proteomes" id="UP000317722">
    <property type="component" value="Unassembled WGS sequence"/>
</dbReference>
<feature type="transmembrane region" description="Helical" evidence="1">
    <location>
        <begin position="110"/>
        <end position="128"/>
    </location>
</feature>
<protein>
    <submittedName>
        <fullName evidence="3">DUF1206 domain-containing protein</fullName>
    </submittedName>
</protein>
<organism evidence="3 4">
    <name type="scientific">Pedococcus bigeumensis</name>
    <dbReference type="NCBI Taxonomy" id="433644"/>
    <lineage>
        <taxon>Bacteria</taxon>
        <taxon>Bacillati</taxon>
        <taxon>Actinomycetota</taxon>
        <taxon>Actinomycetes</taxon>
        <taxon>Micrococcales</taxon>
        <taxon>Intrasporangiaceae</taxon>
        <taxon>Pedococcus</taxon>
    </lineage>
</organism>
<evidence type="ECO:0000313" key="4">
    <source>
        <dbReference type="Proteomes" id="UP000317722"/>
    </source>
</evidence>
<gene>
    <name evidence="3" type="ORF">EAH86_19745</name>
</gene>
<dbReference type="EMBL" id="RCZM01000009">
    <property type="protein sequence ID" value="TPG12542.1"/>
    <property type="molecule type" value="Genomic_DNA"/>
</dbReference>
<feature type="domain" description="DUF1206" evidence="2">
    <location>
        <begin position="25"/>
        <end position="94"/>
    </location>
</feature>
<feature type="transmembrane region" description="Helical" evidence="1">
    <location>
        <begin position="154"/>
        <end position="172"/>
    </location>
</feature>
<comment type="caution">
    <text evidence="3">The sequence shown here is derived from an EMBL/GenBank/DDBJ whole genome shotgun (WGS) entry which is preliminary data.</text>
</comment>
<evidence type="ECO:0000256" key="1">
    <source>
        <dbReference type="SAM" id="Phobius"/>
    </source>
</evidence>
<feature type="transmembrane region" description="Helical" evidence="1">
    <location>
        <begin position="32"/>
        <end position="51"/>
    </location>
</feature>
<keyword evidence="4" id="KW-1185">Reference proteome</keyword>
<keyword evidence="1" id="KW-0812">Transmembrane</keyword>
<dbReference type="InterPro" id="IPR009597">
    <property type="entry name" value="DUF1206"/>
</dbReference>
<name>A0A502CII7_9MICO</name>
<keyword evidence="1" id="KW-0472">Membrane</keyword>
<feature type="transmembrane region" description="Helical" evidence="1">
    <location>
        <begin position="72"/>
        <end position="90"/>
    </location>
</feature>
<accession>A0A502CII7</accession>
<keyword evidence="1" id="KW-1133">Transmembrane helix</keyword>
<feature type="transmembrane region" description="Helical" evidence="1">
    <location>
        <begin position="240"/>
        <end position="260"/>
    </location>
</feature>
<dbReference type="OrthoDB" id="4552598at2"/>
<reference evidence="3 4" key="1">
    <citation type="journal article" date="2019" name="Environ. Microbiol.">
        <title>Species interactions and distinct microbial communities in high Arctic permafrost affected cryosols are associated with the CH4 and CO2 gas fluxes.</title>
        <authorList>
            <person name="Altshuler I."/>
            <person name="Hamel J."/>
            <person name="Turney S."/>
            <person name="Magnuson E."/>
            <person name="Levesque R."/>
            <person name="Greer C."/>
            <person name="Whyte L.G."/>
        </authorList>
    </citation>
    <scope>NUCLEOTIDE SEQUENCE [LARGE SCALE GENOMIC DNA]</scope>
    <source>
        <strain evidence="3 4">S9.3A</strain>
    </source>
</reference>
<feature type="transmembrane region" description="Helical" evidence="1">
    <location>
        <begin position="199"/>
        <end position="219"/>
    </location>
</feature>
<dbReference type="RefSeq" id="WP_140743951.1">
    <property type="nucleotide sequence ID" value="NZ_RCZM01000009.1"/>
</dbReference>
<evidence type="ECO:0000259" key="2">
    <source>
        <dbReference type="Pfam" id="PF06724"/>
    </source>
</evidence>
<evidence type="ECO:0000313" key="3">
    <source>
        <dbReference type="EMBL" id="TPG12542.1"/>
    </source>
</evidence>
<proteinExistence type="predicted"/>
<dbReference type="AlphaFoldDB" id="A0A502CII7"/>